<dbReference type="OrthoDB" id="4310309at2"/>
<dbReference type="AlphaFoldDB" id="A0A066UDQ4"/>
<gene>
    <name evidence="2" type="ORF">DV20_10635</name>
</gene>
<dbReference type="EMBL" id="JMQI01000021">
    <property type="protein sequence ID" value="KDN22358.1"/>
    <property type="molecule type" value="Genomic_DNA"/>
</dbReference>
<evidence type="ECO:0000256" key="1">
    <source>
        <dbReference type="SAM" id="SignalP"/>
    </source>
</evidence>
<dbReference type="STRING" id="287986.DV20_10635"/>
<evidence type="ECO:0000313" key="3">
    <source>
        <dbReference type="Proteomes" id="UP000027345"/>
    </source>
</evidence>
<protein>
    <submittedName>
        <fullName evidence="2">Uncharacterized protein</fullName>
    </submittedName>
</protein>
<proteinExistence type="predicted"/>
<dbReference type="RefSeq" id="WP_043778838.1">
    <property type="nucleotide sequence ID" value="NZ_JMQI01000021.1"/>
</dbReference>
<dbReference type="Proteomes" id="UP000027345">
    <property type="component" value="Unassembled WGS sequence"/>
</dbReference>
<dbReference type="eggNOG" id="COG5563">
    <property type="taxonomic scope" value="Bacteria"/>
</dbReference>
<comment type="caution">
    <text evidence="2">The sequence shown here is derived from an EMBL/GenBank/DDBJ whole genome shotgun (WGS) entry which is preliminary data.</text>
</comment>
<name>A0A066UDQ4_9PSEU</name>
<feature type="chain" id="PRO_5001632017" evidence="1">
    <location>
        <begin position="23"/>
        <end position="367"/>
    </location>
</feature>
<evidence type="ECO:0000313" key="2">
    <source>
        <dbReference type="EMBL" id="KDN22358.1"/>
    </source>
</evidence>
<keyword evidence="1" id="KW-0732">Signal</keyword>
<reference evidence="2 3" key="1">
    <citation type="submission" date="2014-05" db="EMBL/GenBank/DDBJ databases">
        <title>Draft genome sequence of Amycolatopsis rifamycinica DSM 46095.</title>
        <authorList>
            <person name="Lal R."/>
            <person name="Saxena A."/>
            <person name="Kumari R."/>
            <person name="Mukherjee U."/>
            <person name="Singh P."/>
            <person name="Sangwan N."/>
            <person name="Mahato N.K."/>
        </authorList>
    </citation>
    <scope>NUCLEOTIDE SEQUENCE [LARGE SCALE GENOMIC DNA]</scope>
    <source>
        <strain evidence="2 3">DSM 46095</strain>
    </source>
</reference>
<sequence length="367" mass="37227">MFRGVLATAAVAMVLTAVPASADEPGGPIDLGTLPGGLTSNGYLVSNAGTVFGTAFDKAFDQRGARWDAAGRITELPPQPGYASVHPAAITEDGLAVGDSMAANGWVGRATLWGASGAPVDLAPVPGFPGYAYSSVAAINTHGIAVGYSYGAPGPDMVVKWDTTQGTVTALDYGRAFAINDAGAVLSSYQGRSQYWDPAGNVVTLEGGGSPADLDDAGTVVGSSGSHAAKWDSAGHLTVLDTTWKYSSADEIGADGTIYGEVGAGDGKSRPARWDPAGQLTVYPVPDGAEGGFVTANDTGGALVEIGFGDFFVWGSGGGITRLPLPAEDASCRAEDLNDRGAVTGSCSIPGRNSHAVRWDLPVIGTW</sequence>
<keyword evidence="3" id="KW-1185">Reference proteome</keyword>
<accession>A0A066UDQ4</accession>
<organism evidence="2 3">
    <name type="scientific">Amycolatopsis rifamycinica</name>
    <dbReference type="NCBI Taxonomy" id="287986"/>
    <lineage>
        <taxon>Bacteria</taxon>
        <taxon>Bacillati</taxon>
        <taxon>Actinomycetota</taxon>
        <taxon>Actinomycetes</taxon>
        <taxon>Pseudonocardiales</taxon>
        <taxon>Pseudonocardiaceae</taxon>
        <taxon>Amycolatopsis</taxon>
    </lineage>
</organism>
<feature type="signal peptide" evidence="1">
    <location>
        <begin position="1"/>
        <end position="22"/>
    </location>
</feature>